<evidence type="ECO:0000313" key="4">
    <source>
        <dbReference type="Proteomes" id="UP000095544"/>
    </source>
</evidence>
<feature type="domain" description="UPF0261" evidence="1">
    <location>
        <begin position="2"/>
        <end position="175"/>
    </location>
</feature>
<evidence type="ECO:0000313" key="3">
    <source>
        <dbReference type="EMBL" id="CUO67905.1"/>
    </source>
</evidence>
<dbReference type="PANTHER" id="PTHR31862">
    <property type="entry name" value="UPF0261 DOMAIN PROTEIN (AFU_ORTHOLOGUE AFUA_1G10120)"/>
    <property type="match status" value="1"/>
</dbReference>
<accession>A0A174H528</accession>
<dbReference type="AlphaFoldDB" id="A0A174H528"/>
<evidence type="ECO:0000259" key="2">
    <source>
        <dbReference type="Pfam" id="PF23189"/>
    </source>
</evidence>
<dbReference type="InterPro" id="IPR051353">
    <property type="entry name" value="Tobamovirus_resist_UPF0261"/>
</dbReference>
<protein>
    <submittedName>
        <fullName evidence="3">Uncharacterized conserved protein</fullName>
    </submittedName>
</protein>
<feature type="domain" description="UPF0261" evidence="2">
    <location>
        <begin position="187"/>
        <end position="399"/>
    </location>
</feature>
<dbReference type="InterPro" id="IPR056778">
    <property type="entry name" value="UPF0261_C"/>
</dbReference>
<proteinExistence type="predicted"/>
<dbReference type="PIRSF" id="PIRSF033271">
    <property type="entry name" value="UCP033271"/>
    <property type="match status" value="1"/>
</dbReference>
<reference evidence="3 4" key="1">
    <citation type="submission" date="2015-09" db="EMBL/GenBank/DDBJ databases">
        <authorList>
            <consortium name="Pathogen Informatics"/>
        </authorList>
    </citation>
    <scope>NUCLEOTIDE SEQUENCE [LARGE SCALE GENOMIC DNA]</scope>
    <source>
        <strain evidence="3 4">2789STDY5834876</strain>
    </source>
</reference>
<dbReference type="RefSeq" id="WP_055153897.1">
    <property type="nucleotide sequence ID" value="NZ_CYZU01000028.1"/>
</dbReference>
<dbReference type="Pfam" id="PF23189">
    <property type="entry name" value="UPF0261_C"/>
    <property type="match status" value="1"/>
</dbReference>
<dbReference type="PANTHER" id="PTHR31862:SF1">
    <property type="entry name" value="UPF0261 DOMAIN PROTEIN (AFU_ORTHOLOGUE AFUA_1G10120)"/>
    <property type="match status" value="1"/>
</dbReference>
<dbReference type="EMBL" id="CYZU01000028">
    <property type="protein sequence ID" value="CUO67905.1"/>
    <property type="molecule type" value="Genomic_DNA"/>
</dbReference>
<gene>
    <name evidence="3" type="ORF">ERS852491_02943</name>
</gene>
<dbReference type="STRING" id="39482.ERS852491_02943"/>
<dbReference type="Gene3D" id="3.40.50.12030">
    <property type="entry name" value="Uncharacterised protein family UPF0261, NC domain"/>
    <property type="match status" value="1"/>
</dbReference>
<dbReference type="Gene3D" id="3.40.50.12020">
    <property type="entry name" value="Uncharacterised protein family UPF0261, NN domain"/>
    <property type="match status" value="1"/>
</dbReference>
<dbReference type="NCBIfam" id="NF002674">
    <property type="entry name" value="PRK02399.1-2"/>
    <property type="match status" value="1"/>
</dbReference>
<dbReference type="InterPro" id="IPR044122">
    <property type="entry name" value="UPF0261_N"/>
</dbReference>
<dbReference type="OrthoDB" id="9776369at2"/>
<sequence>MKTIALISSLDTKEEEILYAKELIEKRGLFTFLIDLSTRRLENAHADLKAKEILGAAGIGEEQIRAMDKADCISAMENAAKTAVQTAYADGRFQGILCIGGGQNARMAAEVMRELPLGVPKMIVSPLISGKRTIEQFMGASDIILRHSVVDFSGLNSISRKVIYQCVQAVVGMVVHPYSREDAGGVKIGMTMLGVTTRFADGIVKGMGEEVVCFHANGTGGRCYEEMMRQGVFDVSLDANLHELTCEMLGGFCEGAPGRLRAAADSGIPILCVPGAVDVIDYYFEDGVTERPERFLERKHVFHNANICHTKAFPEEMRQLGEETAKRLNRAKGKVTVVLPDDGFCEAGRKGQALCDPAADQAFTEALKSKLDKNIRVLEVEGNINDDACIGLCIREVQKLIEKR</sequence>
<dbReference type="Pfam" id="PF06792">
    <property type="entry name" value="UPF0261"/>
    <property type="match status" value="1"/>
</dbReference>
<name>A0A174H528_9FIRM</name>
<dbReference type="InterPro" id="IPR008322">
    <property type="entry name" value="UPF0261"/>
</dbReference>
<organism evidence="3 4">
    <name type="scientific">Faecalicatena contorta</name>
    <dbReference type="NCBI Taxonomy" id="39482"/>
    <lineage>
        <taxon>Bacteria</taxon>
        <taxon>Bacillati</taxon>
        <taxon>Bacillota</taxon>
        <taxon>Clostridia</taxon>
        <taxon>Lachnospirales</taxon>
        <taxon>Lachnospiraceae</taxon>
        <taxon>Faecalicatena</taxon>
    </lineage>
</organism>
<dbReference type="CDD" id="cd15488">
    <property type="entry name" value="Tm-1-like"/>
    <property type="match status" value="1"/>
</dbReference>
<evidence type="ECO:0000259" key="1">
    <source>
        <dbReference type="Pfam" id="PF06792"/>
    </source>
</evidence>
<dbReference type="Proteomes" id="UP000095544">
    <property type="component" value="Unassembled WGS sequence"/>
</dbReference>